<dbReference type="EMBL" id="FWPT01000002">
    <property type="protein sequence ID" value="SMA39286.1"/>
    <property type="molecule type" value="Genomic_DNA"/>
</dbReference>
<dbReference type="GO" id="GO:0030288">
    <property type="term" value="C:outer membrane-bounded periplasmic space"/>
    <property type="evidence" value="ECO:0007669"/>
    <property type="project" value="InterPro"/>
</dbReference>
<organism evidence="3 4">
    <name type="scientific">Parendozoicomonas haliclonae</name>
    <dbReference type="NCBI Taxonomy" id="1960125"/>
    <lineage>
        <taxon>Bacteria</taxon>
        <taxon>Pseudomonadati</taxon>
        <taxon>Pseudomonadota</taxon>
        <taxon>Gammaproteobacteria</taxon>
        <taxon>Oceanospirillales</taxon>
        <taxon>Endozoicomonadaceae</taxon>
        <taxon>Parendozoicomonas</taxon>
    </lineage>
</organism>
<feature type="domain" description="Pili assembly chaperone N-terminal" evidence="2">
    <location>
        <begin position="27"/>
        <end position="153"/>
    </location>
</feature>
<dbReference type="SUPFAM" id="SSF49354">
    <property type="entry name" value="PapD-like"/>
    <property type="match status" value="1"/>
</dbReference>
<dbReference type="RefSeq" id="WP_087107509.1">
    <property type="nucleotide sequence ID" value="NZ_CBCSCN010000001.1"/>
</dbReference>
<keyword evidence="1" id="KW-0732">Signal</keyword>
<sequence>MKALLPSLRRLFCAAGLACFSATAFAGVQLDRMIVYFDADKLPRQDILVTNPDNETLYLETEIFKVENPGSDKEQRIQITDPDKMQLLATPDKSIVAPGGRKTVRLLNLNEPPKVEEVYRITFRPVVGELEATQTAVKILIAYQVLAFIRPENPFYDVAAKVNKDQMTFTNSGNMNVVLRNGRYCPKSVSKLASQSSKKEQCTELTEGSRIYAGQSWSLPLTKEQKAQGGFIEFGLFDGDKEEAKQFPI</sequence>
<dbReference type="OrthoDB" id="7630309at2"/>
<dbReference type="PANTHER" id="PTHR30251:SF4">
    <property type="entry name" value="SLR1668 PROTEIN"/>
    <property type="match status" value="1"/>
</dbReference>
<evidence type="ECO:0000256" key="1">
    <source>
        <dbReference type="SAM" id="SignalP"/>
    </source>
</evidence>
<dbReference type="Pfam" id="PF00345">
    <property type="entry name" value="PapD_N"/>
    <property type="match status" value="1"/>
</dbReference>
<accession>A0A1X7AGI3</accession>
<dbReference type="Proteomes" id="UP000196573">
    <property type="component" value="Unassembled WGS sequence"/>
</dbReference>
<keyword evidence="4" id="KW-1185">Reference proteome</keyword>
<evidence type="ECO:0000313" key="3">
    <source>
        <dbReference type="EMBL" id="SMA39286.1"/>
    </source>
</evidence>
<gene>
    <name evidence="3" type="ORF">EHSB41UT_01002</name>
</gene>
<evidence type="ECO:0000313" key="4">
    <source>
        <dbReference type="Proteomes" id="UP000196573"/>
    </source>
</evidence>
<dbReference type="InterPro" id="IPR013783">
    <property type="entry name" value="Ig-like_fold"/>
</dbReference>
<proteinExistence type="predicted"/>
<feature type="signal peptide" evidence="1">
    <location>
        <begin position="1"/>
        <end position="26"/>
    </location>
</feature>
<dbReference type="InterPro" id="IPR008962">
    <property type="entry name" value="PapD-like_sf"/>
</dbReference>
<feature type="chain" id="PRO_5012078225" description="Pili assembly chaperone N-terminal domain-containing protein" evidence="1">
    <location>
        <begin position="27"/>
        <end position="249"/>
    </location>
</feature>
<evidence type="ECO:0000259" key="2">
    <source>
        <dbReference type="Pfam" id="PF00345"/>
    </source>
</evidence>
<dbReference type="InterPro" id="IPR016147">
    <property type="entry name" value="Pili_assmbl_chaperone_N"/>
</dbReference>
<dbReference type="Gene3D" id="2.60.40.10">
    <property type="entry name" value="Immunoglobulins"/>
    <property type="match status" value="1"/>
</dbReference>
<dbReference type="PANTHER" id="PTHR30251">
    <property type="entry name" value="PILUS ASSEMBLY CHAPERONE"/>
    <property type="match status" value="1"/>
</dbReference>
<dbReference type="InterPro" id="IPR050643">
    <property type="entry name" value="Periplasmic_pilus_chap"/>
</dbReference>
<dbReference type="AlphaFoldDB" id="A0A1X7AGI3"/>
<name>A0A1X7AGI3_9GAMM</name>
<reference evidence="3 4" key="1">
    <citation type="submission" date="2017-03" db="EMBL/GenBank/DDBJ databases">
        <authorList>
            <person name="Afonso C.L."/>
            <person name="Miller P.J."/>
            <person name="Scott M.A."/>
            <person name="Spackman E."/>
            <person name="Goraichik I."/>
            <person name="Dimitrov K.M."/>
            <person name="Suarez D.L."/>
            <person name="Swayne D.E."/>
        </authorList>
    </citation>
    <scope>NUCLEOTIDE SEQUENCE [LARGE SCALE GENOMIC DNA]</scope>
    <source>
        <strain evidence="3">SB41UT1</strain>
    </source>
</reference>
<protein>
    <recommendedName>
        <fullName evidence="2">Pili assembly chaperone N-terminal domain-containing protein</fullName>
    </recommendedName>
</protein>
<dbReference type="GO" id="GO:0071555">
    <property type="term" value="P:cell wall organization"/>
    <property type="evidence" value="ECO:0007669"/>
    <property type="project" value="InterPro"/>
</dbReference>